<dbReference type="Proteomes" id="UP000178367">
    <property type="component" value="Unassembled WGS sequence"/>
</dbReference>
<reference evidence="2 3" key="1">
    <citation type="journal article" date="2016" name="Nat. Commun.">
        <title>Thousands of microbial genomes shed light on interconnected biogeochemical processes in an aquifer system.</title>
        <authorList>
            <person name="Anantharaman K."/>
            <person name="Brown C.T."/>
            <person name="Hug L.A."/>
            <person name="Sharon I."/>
            <person name="Castelle C.J."/>
            <person name="Probst A.J."/>
            <person name="Thomas B.C."/>
            <person name="Singh A."/>
            <person name="Wilkins M.J."/>
            <person name="Karaoz U."/>
            <person name="Brodie E.L."/>
            <person name="Williams K.H."/>
            <person name="Hubbard S.S."/>
            <person name="Banfield J.F."/>
        </authorList>
    </citation>
    <scope>NUCLEOTIDE SEQUENCE [LARGE SCALE GENOMIC DNA]</scope>
</reference>
<name>A0A1F5SMT0_9BACT</name>
<evidence type="ECO:0000313" key="3">
    <source>
        <dbReference type="Proteomes" id="UP000178367"/>
    </source>
</evidence>
<dbReference type="AlphaFoldDB" id="A0A1F5SMT0"/>
<proteinExistence type="predicted"/>
<dbReference type="STRING" id="1797994.A2227_05345"/>
<sequence>MSKTNLKNKEQNSGDMIDDLELSMEGKEEEPEKKTGQGKKEDGVLMSRTKIALAKKLLENIRENNDQLIQLLAGTIGEEDEARLSIGQMSDDSFVSDQAEAEAGRVIEGVFDGENMIGPDGKQYSVPANYASKSKLVEGDILKLTITPSGTFVYKQIGPIERSRVIGKLEQNDTGSFIVISEGKKWRVLTASVTYYKGKSGDEVVILVPKAGQSQWAAVDNIVRSKF</sequence>
<evidence type="ECO:0000313" key="2">
    <source>
        <dbReference type="EMBL" id="OGF28000.1"/>
    </source>
</evidence>
<gene>
    <name evidence="2" type="ORF">A2227_05345</name>
</gene>
<feature type="region of interest" description="Disordered" evidence="1">
    <location>
        <begin position="1"/>
        <end position="42"/>
    </location>
</feature>
<feature type="compositionally biased region" description="Basic and acidic residues" evidence="1">
    <location>
        <begin position="24"/>
        <end position="42"/>
    </location>
</feature>
<organism evidence="2 3">
    <name type="scientific">Candidatus Falkowbacteria bacterium RIFOXYA2_FULL_47_19</name>
    <dbReference type="NCBI Taxonomy" id="1797994"/>
    <lineage>
        <taxon>Bacteria</taxon>
        <taxon>Candidatus Falkowiibacteriota</taxon>
    </lineage>
</organism>
<evidence type="ECO:0008006" key="4">
    <source>
        <dbReference type="Google" id="ProtNLM"/>
    </source>
</evidence>
<comment type="caution">
    <text evidence="2">The sequence shown here is derived from an EMBL/GenBank/DDBJ whole genome shotgun (WGS) entry which is preliminary data.</text>
</comment>
<accession>A0A1F5SMT0</accession>
<evidence type="ECO:0000256" key="1">
    <source>
        <dbReference type="SAM" id="MobiDB-lite"/>
    </source>
</evidence>
<protein>
    <recommendedName>
        <fullName evidence="4">50S ribosomal protein L7/L12</fullName>
    </recommendedName>
</protein>
<dbReference type="EMBL" id="MFGB01000005">
    <property type="protein sequence ID" value="OGF28000.1"/>
    <property type="molecule type" value="Genomic_DNA"/>
</dbReference>